<dbReference type="SUPFAM" id="SSF52833">
    <property type="entry name" value="Thioredoxin-like"/>
    <property type="match status" value="1"/>
</dbReference>
<proteinExistence type="inferred from homology"/>
<gene>
    <name evidence="8" type="primary">grxC</name>
    <name evidence="8" type="ORF">GCM10009123_11450</name>
</gene>
<keyword evidence="2 6" id="KW-0813">Transport</keyword>
<evidence type="ECO:0000259" key="7">
    <source>
        <dbReference type="Pfam" id="PF00462"/>
    </source>
</evidence>
<dbReference type="EMBL" id="BAAAFM010000003">
    <property type="protein sequence ID" value="GAA0205701.1"/>
    <property type="molecule type" value="Genomic_DNA"/>
</dbReference>
<keyword evidence="3 6" id="KW-0249">Electron transport</keyword>
<sequence>MATVEMYTKQFCPFCVRAKHLLEKLDVDYSEIAIDGDSELRDKMIAIAGGHTVPQIIIDGKPIGGCDDLYALHAAGKLEPMLES</sequence>
<comment type="function">
    <text evidence="6">Has a glutathione-disulfide oxidoreductase activity in the presence of NADPH and glutathione reductase. Reduces low molecular weight disulfides and proteins.</text>
</comment>
<dbReference type="Gene3D" id="3.40.30.10">
    <property type="entry name" value="Glutaredoxin"/>
    <property type="match status" value="1"/>
</dbReference>
<dbReference type="RefSeq" id="WP_343987881.1">
    <property type="nucleotide sequence ID" value="NZ_BAAAFM010000003.1"/>
</dbReference>
<keyword evidence="4" id="KW-1015">Disulfide bond</keyword>
<keyword evidence="9" id="KW-1185">Reference proteome</keyword>
<dbReference type="InterPro" id="IPR014025">
    <property type="entry name" value="Glutaredoxin_subgr"/>
</dbReference>
<dbReference type="InterPro" id="IPR036249">
    <property type="entry name" value="Thioredoxin-like_sf"/>
</dbReference>
<evidence type="ECO:0000256" key="2">
    <source>
        <dbReference type="ARBA" id="ARBA00022448"/>
    </source>
</evidence>
<dbReference type="InterPro" id="IPR011767">
    <property type="entry name" value="GLR_AS"/>
</dbReference>
<evidence type="ECO:0000313" key="9">
    <source>
        <dbReference type="Proteomes" id="UP001501221"/>
    </source>
</evidence>
<evidence type="ECO:0000256" key="6">
    <source>
        <dbReference type="RuleBase" id="RU364065"/>
    </source>
</evidence>
<protein>
    <recommendedName>
        <fullName evidence="6">Glutaredoxin</fullName>
    </recommendedName>
</protein>
<dbReference type="NCBIfam" id="TIGR02181">
    <property type="entry name" value="GRX_bact"/>
    <property type="match status" value="1"/>
</dbReference>
<comment type="caution">
    <text evidence="8">The sequence shown here is derived from an EMBL/GenBank/DDBJ whole genome shotgun (WGS) entry which is preliminary data.</text>
</comment>
<evidence type="ECO:0000256" key="3">
    <source>
        <dbReference type="ARBA" id="ARBA00022982"/>
    </source>
</evidence>
<evidence type="ECO:0000256" key="1">
    <source>
        <dbReference type="ARBA" id="ARBA00007787"/>
    </source>
</evidence>
<dbReference type="InterPro" id="IPR011900">
    <property type="entry name" value="GRX_bact"/>
</dbReference>
<evidence type="ECO:0000256" key="5">
    <source>
        <dbReference type="ARBA" id="ARBA00023284"/>
    </source>
</evidence>
<evidence type="ECO:0000313" key="8">
    <source>
        <dbReference type="EMBL" id="GAA0205701.1"/>
    </source>
</evidence>
<name>A0ABN0SXZ5_9GAMM</name>
<keyword evidence="5 6" id="KW-0676">Redox-active center</keyword>
<organism evidence="8 9">
    <name type="scientific">Kangiella japonica</name>
    <dbReference type="NCBI Taxonomy" id="647384"/>
    <lineage>
        <taxon>Bacteria</taxon>
        <taxon>Pseudomonadati</taxon>
        <taxon>Pseudomonadota</taxon>
        <taxon>Gammaproteobacteria</taxon>
        <taxon>Kangiellales</taxon>
        <taxon>Kangiellaceae</taxon>
        <taxon>Kangiella</taxon>
    </lineage>
</organism>
<dbReference type="PRINTS" id="PR00160">
    <property type="entry name" value="GLUTAREDOXIN"/>
</dbReference>
<dbReference type="Proteomes" id="UP001501221">
    <property type="component" value="Unassembled WGS sequence"/>
</dbReference>
<dbReference type="PANTHER" id="PTHR45694">
    <property type="entry name" value="GLUTAREDOXIN 2"/>
    <property type="match status" value="1"/>
</dbReference>
<accession>A0ABN0SXZ5</accession>
<dbReference type="PROSITE" id="PS00195">
    <property type="entry name" value="GLUTAREDOXIN_1"/>
    <property type="match status" value="1"/>
</dbReference>
<keyword evidence="6" id="KW-0963">Cytoplasm</keyword>
<comment type="similarity">
    <text evidence="1 6">Belongs to the glutaredoxin family.</text>
</comment>
<feature type="domain" description="Glutaredoxin" evidence="7">
    <location>
        <begin position="4"/>
        <end position="62"/>
    </location>
</feature>
<reference evidence="8 9" key="1">
    <citation type="journal article" date="2019" name="Int. J. Syst. Evol. Microbiol.">
        <title>The Global Catalogue of Microorganisms (GCM) 10K type strain sequencing project: providing services to taxonomists for standard genome sequencing and annotation.</title>
        <authorList>
            <consortium name="The Broad Institute Genomics Platform"/>
            <consortium name="The Broad Institute Genome Sequencing Center for Infectious Disease"/>
            <person name="Wu L."/>
            <person name="Ma J."/>
        </authorList>
    </citation>
    <scope>NUCLEOTIDE SEQUENCE [LARGE SCALE GENOMIC DNA]</scope>
    <source>
        <strain evidence="8 9">JCM 16211</strain>
    </source>
</reference>
<dbReference type="InterPro" id="IPR002109">
    <property type="entry name" value="Glutaredoxin"/>
</dbReference>
<dbReference type="PROSITE" id="PS51354">
    <property type="entry name" value="GLUTAREDOXIN_2"/>
    <property type="match status" value="1"/>
</dbReference>
<dbReference type="Pfam" id="PF00462">
    <property type="entry name" value="Glutaredoxin"/>
    <property type="match status" value="1"/>
</dbReference>
<dbReference type="CDD" id="cd03418">
    <property type="entry name" value="GRX_GRXb_1_3_like"/>
    <property type="match status" value="1"/>
</dbReference>
<dbReference type="PANTHER" id="PTHR45694:SF18">
    <property type="entry name" value="GLUTAREDOXIN-1-RELATED"/>
    <property type="match status" value="1"/>
</dbReference>
<evidence type="ECO:0000256" key="4">
    <source>
        <dbReference type="ARBA" id="ARBA00023157"/>
    </source>
</evidence>